<dbReference type="InterPro" id="IPR010297">
    <property type="entry name" value="DUF900_hydrolase"/>
</dbReference>
<evidence type="ECO:0008006" key="4">
    <source>
        <dbReference type="Google" id="ProtNLM"/>
    </source>
</evidence>
<dbReference type="SUPFAM" id="SSF53474">
    <property type="entry name" value="alpha/beta-Hydrolases"/>
    <property type="match status" value="1"/>
</dbReference>
<evidence type="ECO:0000313" key="2">
    <source>
        <dbReference type="EMBL" id="GFO70299.1"/>
    </source>
</evidence>
<evidence type="ECO:0000313" key="3">
    <source>
        <dbReference type="Proteomes" id="UP000587586"/>
    </source>
</evidence>
<dbReference type="AlphaFoldDB" id="A0A6V8NH93"/>
<dbReference type="InterPro" id="IPR029058">
    <property type="entry name" value="AB_hydrolase_fold"/>
</dbReference>
<feature type="compositionally biased region" description="Low complexity" evidence="1">
    <location>
        <begin position="34"/>
        <end position="55"/>
    </location>
</feature>
<feature type="region of interest" description="Disordered" evidence="1">
    <location>
        <begin position="33"/>
        <end position="73"/>
    </location>
</feature>
<dbReference type="Proteomes" id="UP000587586">
    <property type="component" value="Unassembled WGS sequence"/>
</dbReference>
<comment type="caution">
    <text evidence="2">The sequence shown here is derived from an EMBL/GenBank/DDBJ whole genome shotgun (WGS) entry which is preliminary data.</text>
</comment>
<feature type="compositionally biased region" description="Pro residues" evidence="1">
    <location>
        <begin position="56"/>
        <end position="65"/>
    </location>
</feature>
<organism evidence="2 3">
    <name type="scientific">Geomonas limicola</name>
    <dbReference type="NCBI Taxonomy" id="2740186"/>
    <lineage>
        <taxon>Bacteria</taxon>
        <taxon>Pseudomonadati</taxon>
        <taxon>Thermodesulfobacteriota</taxon>
        <taxon>Desulfuromonadia</taxon>
        <taxon>Geobacterales</taxon>
        <taxon>Geobacteraceae</taxon>
        <taxon>Geomonas</taxon>
    </lineage>
</organism>
<reference evidence="3" key="1">
    <citation type="submission" date="2020-06" db="EMBL/GenBank/DDBJ databases">
        <title>Draft genomic sequecing of Geomonas sp. Red745.</title>
        <authorList>
            <person name="Itoh H."/>
            <person name="Xu Z.X."/>
            <person name="Ushijima N."/>
            <person name="Masuda Y."/>
            <person name="Shiratori Y."/>
            <person name="Senoo K."/>
        </authorList>
    </citation>
    <scope>NUCLEOTIDE SEQUENCE [LARGE SCALE GENOMIC DNA]</scope>
    <source>
        <strain evidence="3">Red745</strain>
    </source>
</reference>
<dbReference type="RefSeq" id="WP_183362912.1">
    <property type="nucleotide sequence ID" value="NZ_BLXZ01000009.1"/>
</dbReference>
<dbReference type="PANTHER" id="PTHR36513:SF1">
    <property type="entry name" value="TRANSMEMBRANE PROTEIN"/>
    <property type="match status" value="1"/>
</dbReference>
<proteinExistence type="predicted"/>
<name>A0A6V8NH93_9BACT</name>
<dbReference type="EMBL" id="BLXZ01000009">
    <property type="protein sequence ID" value="GFO70299.1"/>
    <property type="molecule type" value="Genomic_DNA"/>
</dbReference>
<keyword evidence="3" id="KW-1185">Reference proteome</keyword>
<sequence>MIKPQQHNLGFRHLEKLVLLVVLLLCTSCGRPLAGQHATPTQQPAPPSNQTTRVPEPAPAPPAPVPATSVQQAPPQASFTLVRVFFATDRARSTSSDPYKMFSAKRGPLSFGSCEIALPLNPPEAGNASGQDTPGKTASRPALRRVVPRERTELLNQLRSALAKTGKRNLLIFVHGYNVGFADAARRTAQLSQDLNFDGVAAFFSWPSKGRSEAFSADETDVEWAQPDLKEFLKEVTLKTRVKNVYLIGHGMGNRALAKAFIYLNSERPDLARQVRELVLVAPDHNADLFRSELAPSLSAAPIRTTIYASSRDPALKAALKYQDYLRAGDSGPSQPIYEGIDTIDASRVDTSLATPSKGANRSSILSDIHRVIHDGKKAYERSGLQAVNDVSGRFWRLKKQ</sequence>
<gene>
    <name evidence="2" type="ORF">GMLC_38780</name>
</gene>
<protein>
    <recommendedName>
        <fullName evidence="4">Lipoprotein</fullName>
    </recommendedName>
</protein>
<accession>A0A6V8NH93</accession>
<evidence type="ECO:0000256" key="1">
    <source>
        <dbReference type="SAM" id="MobiDB-lite"/>
    </source>
</evidence>
<dbReference type="Pfam" id="PF05990">
    <property type="entry name" value="DUF900"/>
    <property type="match status" value="1"/>
</dbReference>
<dbReference type="Gene3D" id="3.40.50.1820">
    <property type="entry name" value="alpha/beta hydrolase"/>
    <property type="match status" value="1"/>
</dbReference>
<dbReference type="PANTHER" id="PTHR36513">
    <property type="entry name" value="ABC TRANSMEMBRANE TYPE-1 DOMAIN-CONTAINING PROTEIN"/>
    <property type="match status" value="1"/>
</dbReference>